<dbReference type="PROSITE" id="PS50850">
    <property type="entry name" value="MFS"/>
    <property type="match status" value="1"/>
</dbReference>
<dbReference type="GO" id="GO:0022857">
    <property type="term" value="F:transmembrane transporter activity"/>
    <property type="evidence" value="ECO:0007669"/>
    <property type="project" value="InterPro"/>
</dbReference>
<dbReference type="SUPFAM" id="SSF50998">
    <property type="entry name" value="Quinoprotein alcohol dehydrogenase-like"/>
    <property type="match status" value="1"/>
</dbReference>
<evidence type="ECO:0000256" key="5">
    <source>
        <dbReference type="SAM" id="Phobius"/>
    </source>
</evidence>
<feature type="transmembrane region" description="Helical" evidence="5">
    <location>
        <begin position="1851"/>
        <end position="1869"/>
    </location>
</feature>
<dbReference type="InterPro" id="IPR027417">
    <property type="entry name" value="P-loop_NTPase"/>
</dbReference>
<gene>
    <name evidence="7" type="ORF">PCL_04679</name>
</gene>
<feature type="region of interest" description="Disordered" evidence="4">
    <location>
        <begin position="65"/>
        <end position="120"/>
    </location>
</feature>
<dbReference type="Pfam" id="PF22939">
    <property type="entry name" value="WHD_GPIID"/>
    <property type="match status" value="1"/>
</dbReference>
<accession>A0A2U3DX44</accession>
<keyword evidence="2" id="KW-0677">Repeat</keyword>
<dbReference type="InterPro" id="IPR001680">
    <property type="entry name" value="WD40_rpt"/>
</dbReference>
<dbReference type="SUPFAM" id="SSF103473">
    <property type="entry name" value="MFS general substrate transporter"/>
    <property type="match status" value="1"/>
</dbReference>
<dbReference type="InterPro" id="IPR011701">
    <property type="entry name" value="MFS"/>
</dbReference>
<dbReference type="InterPro" id="IPR036259">
    <property type="entry name" value="MFS_trans_sf"/>
</dbReference>
<evidence type="ECO:0000256" key="4">
    <source>
        <dbReference type="SAM" id="MobiDB-lite"/>
    </source>
</evidence>
<feature type="repeat" description="WD" evidence="3">
    <location>
        <begin position="1210"/>
        <end position="1233"/>
    </location>
</feature>
<dbReference type="Gene3D" id="3.40.50.300">
    <property type="entry name" value="P-loop containing nucleotide triphosphate hydrolases"/>
    <property type="match status" value="1"/>
</dbReference>
<dbReference type="Gene3D" id="2.130.10.10">
    <property type="entry name" value="YVTN repeat-like/Quinoprotein amine dehydrogenase"/>
    <property type="match status" value="2"/>
</dbReference>
<feature type="transmembrane region" description="Helical" evidence="5">
    <location>
        <begin position="1881"/>
        <end position="1902"/>
    </location>
</feature>
<comment type="caution">
    <text evidence="7">The sequence shown here is derived from an EMBL/GenBank/DDBJ whole genome shotgun (WGS) entry which is preliminary data.</text>
</comment>
<keyword evidence="5" id="KW-1133">Transmembrane helix</keyword>
<reference evidence="7 8" key="1">
    <citation type="journal article" date="2016" name="Front. Microbiol.">
        <title>Genome and transcriptome sequences reveal the specific parasitism of the nematophagous Purpureocillium lilacinum 36-1.</title>
        <authorList>
            <person name="Xie J."/>
            <person name="Li S."/>
            <person name="Mo C."/>
            <person name="Xiao X."/>
            <person name="Peng D."/>
            <person name="Wang G."/>
            <person name="Xiao Y."/>
        </authorList>
    </citation>
    <scope>NUCLEOTIDE SEQUENCE [LARGE SCALE GENOMIC DNA]</scope>
    <source>
        <strain evidence="7 8">36-1</strain>
    </source>
</reference>
<feature type="region of interest" description="Disordered" evidence="4">
    <location>
        <begin position="1723"/>
        <end position="1765"/>
    </location>
</feature>
<feature type="compositionally biased region" description="Basic and acidic residues" evidence="4">
    <location>
        <begin position="1723"/>
        <end position="1734"/>
    </location>
</feature>
<sequence length="2274" mass="250342">MGVTSLPLPASRPSRGDSRSHFWTLSVSLVPGSEGQESYDCDTLSLFWTILAGNTPILKRFRLSKSNSKSEPERKTSDASSLTSSSDVPLYSSRGRGELLAPSSVGSARGRSPSPTPPVLGLHVVHDPGYASSDIIFVHGLGGHSHRTWTKNHDAARFWPGAWLPFEPDVSATRILTFGYNANWKGSTKSISTVTDFAKELLYEMRFARDTEGACLNVGARPIIFIVHSMGGLVVKKAYLLGLHDETYRDVVRSVSAVIFLSTPHRGTNLADTLNRIVSATMQASKSFISDLNKSSMALEELNEQFRHIAPSLSIWSFYETLATTIGPRKLMILEKDSSILGYPTEISCPLQADHNSICKFDSPSDSNYVIVRNAIKSLVVSVLGDDTVASAEPSNRSAIEAFLRRCVTSEDDYSSLRRQWIPETCGWFLDDSQVAYCLEDPPTSQILWYSAPPASGKSVLAAFLVDHLRASRRKCQYFFFKHSENSRKSVANALRALVLQLTADMPDFKRRLLASSLESLGLESNDPMVIWRNTFERILFNMEAFGPIYWIIDALDECDAPKPFLDCLASLTASRPPITVVVVSRSTDSLAIAFDRASKILPVLRVGTAGQAHSQRDIAVFVSREIEHLPGNPAFRQKLQKKIPSRTEGNFLWAKLVMNEIMECHTEESIDEVLDETPDDMTELYQRMERNLLSSTKKANKPLIRALLEWTVCAQRALTVTELSRALRPDFSGFLDLRRTIATACGQFIQVDSGGRVSLLHHTTREYFKGSQTSEFHISSRDTHVKLFRKAILVFDDPTLRVQLVQHQHALQAGDPFIFYAAVGWPYHLGHCTSNSSELLDTIVRFLRSTSVLSWIQTLALLKRLDVLAKASKVLGLVAKSIRKRDASRNPMLHRITDLECVDNWAVDLLKLVGKFGRQLTTDPTVVYDVVPAMCPPATAIHQYCYDVRNSIVRLYQGAQAGWNDNLGRLSMAGDAQAWDLCCAARTVAVLTSTNVVHIWDSTNFAEVGRVMHGEAITAMTLTDNGSKLATYGLKTTKLWTLPAGTLLASAASPAYSKATAMAFSVDNSRLLCGSDDNAIRMIDCNNFGKGWDFLNPDLLKETSQADGPLNSPMCLAFSPDGEHVGASYRGAPLSVWRLSDGRCLNKCHRASADGRPQRRPSTNWFAVDRFTWNPITGHIIGIYRDGVVFKWHPLSNETVESHRTADEVAAAPTGKMFATSSSDGAIRLWNLAYFTVVYQLSSEDLVTGLVFSPDSRRFYDLRGKSVNAWEPNCLARALQEGDEHLSDTNSEDQSVTATSKFSEARVSHAEMVTKVCLPPDDRYGPLSYCAGYEDGGVLLFRNRDAGGTEIARFYNFLDVSHIAWSLDGSCVACADLAGEVQVVRLDLHSGSVKPQALTSPQVNLEDSNIQGLLFSPDSSVLFLWTERQGLFCAVNTGESLGSIELSAERRYWVCHPKCPQYLLGFGHTDLLHYSWNTMSLEKSVTFASEEVRCGRGGDQSNTVGDGATSMSSSPESVLHAIQSASHLLLLSKVSDGNNGMVTRILVIDDIASLAGSQATASNGLTFKSLPRRLMNDMHMPLGIVFDSDLAFLDENLWLHTCPLASLDQSTKRHYFLPRDWVGGSSLHRCRLSEEALDSTSRTVIGVRIEPQSRLVGAFNGRAKRHGTARWLVIKSPVMLAGGPALTCRLHYDPAYMLHAASVASPVFFLYFNSEKKCLKPAMEEREPRHESPKGVLRPARGDGEPAANPGQQTTSAPERDDSDISIDTSAEYTTYTSSQIRRLRLLLGLATITSPLTATIYLPLLPLLRRQFHASAQAINLTLTLYIVFQALSPALFGPASDAHGRRPVFLFTLALYVFANLGLALNQDGYAALLTLRAVQSLGASAAYALAFGVVADVCPPAKRGAMLGPVGMALNLGACVGPVVGGAVAYTRGDHVWVFWALLIVGVVLLLGVGMLLPETARGLVGNGGDPARFSRWQLSWLQLLRHHVRKSKALKFPEKRACPQQPSVNKAGPEVKRTGPFRKTLENLLACFRIILHRDTILTLWLHGSFYTVDYSFVAAVPDIFKDAYEFNELQIGLAYLPRGVGIISGSFFTGRLMDRNYRATVREQGRVDTQTGQQADAVATGAREGFPIERARSRSSYWMLAVATGTMVAYGWVTERAVHPAVPLVLQFMQGFWGTFFYTTYSTLLVDVYPDKSSTAAAATSVTRCAMAATGVAVLQPLLDAAGRGWYFTVLGVWSGGLGVVAVMLLRRKGMQWRLIRKDNAYTE</sequence>
<dbReference type="Gene3D" id="1.20.1250.20">
    <property type="entry name" value="MFS general substrate transporter like domains"/>
    <property type="match status" value="1"/>
</dbReference>
<evidence type="ECO:0000256" key="3">
    <source>
        <dbReference type="PROSITE-ProRule" id="PRU00221"/>
    </source>
</evidence>
<feature type="transmembrane region" description="Helical" evidence="5">
    <location>
        <begin position="1787"/>
        <end position="1806"/>
    </location>
</feature>
<dbReference type="InterPro" id="IPR011047">
    <property type="entry name" value="Quinoprotein_ADH-like_sf"/>
</dbReference>
<dbReference type="InterPro" id="IPR056884">
    <property type="entry name" value="NPHP3-like_N"/>
</dbReference>
<dbReference type="PANTHER" id="PTHR10039">
    <property type="entry name" value="AMELOGENIN"/>
    <property type="match status" value="1"/>
</dbReference>
<evidence type="ECO:0000313" key="8">
    <source>
        <dbReference type="Proteomes" id="UP000245956"/>
    </source>
</evidence>
<name>A0A2U3DX44_PURLI</name>
<dbReference type="InterPro" id="IPR015943">
    <property type="entry name" value="WD40/YVTN_repeat-like_dom_sf"/>
</dbReference>
<feature type="compositionally biased region" description="Low complexity" evidence="4">
    <location>
        <begin position="78"/>
        <end position="93"/>
    </location>
</feature>
<proteinExistence type="predicted"/>
<dbReference type="Pfam" id="PF00400">
    <property type="entry name" value="WD40"/>
    <property type="match status" value="2"/>
</dbReference>
<keyword evidence="5" id="KW-0472">Membrane</keyword>
<dbReference type="SUPFAM" id="SSF53474">
    <property type="entry name" value="alpha/beta-Hydrolases"/>
    <property type="match status" value="1"/>
</dbReference>
<dbReference type="PANTHER" id="PTHR10039:SF16">
    <property type="entry name" value="GPI INOSITOL-DEACYLASE"/>
    <property type="match status" value="1"/>
</dbReference>
<feature type="transmembrane region" description="Helical" evidence="5">
    <location>
        <begin position="2211"/>
        <end position="2229"/>
    </location>
</feature>
<evidence type="ECO:0000256" key="1">
    <source>
        <dbReference type="ARBA" id="ARBA00004141"/>
    </source>
</evidence>
<feature type="transmembrane region" description="Helical" evidence="5">
    <location>
        <begin position="2146"/>
        <end position="2163"/>
    </location>
</feature>
<evidence type="ECO:0000259" key="6">
    <source>
        <dbReference type="PROSITE" id="PS50850"/>
    </source>
</evidence>
<keyword evidence="5" id="KW-0812">Transmembrane</keyword>
<evidence type="ECO:0000256" key="2">
    <source>
        <dbReference type="ARBA" id="ARBA00022737"/>
    </source>
</evidence>
<keyword evidence="3" id="KW-0853">WD repeat</keyword>
<feature type="transmembrane region" description="Helical" evidence="5">
    <location>
        <begin position="2175"/>
        <end position="2199"/>
    </location>
</feature>
<dbReference type="InterPro" id="IPR054471">
    <property type="entry name" value="GPIID_WHD"/>
</dbReference>
<feature type="transmembrane region" description="Helical" evidence="5">
    <location>
        <begin position="1941"/>
        <end position="1961"/>
    </location>
</feature>
<feature type="transmembrane region" description="Helical" evidence="5">
    <location>
        <begin position="1914"/>
        <end position="1935"/>
    </location>
</feature>
<comment type="subcellular location">
    <subcellularLocation>
        <location evidence="1">Membrane</location>
        <topology evidence="1">Multi-pass membrane protein</topology>
    </subcellularLocation>
</comment>
<dbReference type="SMART" id="SM00320">
    <property type="entry name" value="WD40"/>
    <property type="match status" value="5"/>
</dbReference>
<dbReference type="InterPro" id="IPR020846">
    <property type="entry name" value="MFS_dom"/>
</dbReference>
<feature type="compositionally biased region" description="Basic and acidic residues" evidence="4">
    <location>
        <begin position="68"/>
        <end position="77"/>
    </location>
</feature>
<protein>
    <recommendedName>
        <fullName evidence="6">Major facilitator superfamily (MFS) profile domain-containing protein</fullName>
    </recommendedName>
</protein>
<dbReference type="Gene3D" id="3.40.50.1820">
    <property type="entry name" value="alpha/beta hydrolase"/>
    <property type="match status" value="1"/>
</dbReference>
<dbReference type="Pfam" id="PF07690">
    <property type="entry name" value="MFS_1"/>
    <property type="match status" value="1"/>
</dbReference>
<organism evidence="7 8">
    <name type="scientific">Purpureocillium lilacinum</name>
    <name type="common">Paecilomyces lilacinus</name>
    <dbReference type="NCBI Taxonomy" id="33203"/>
    <lineage>
        <taxon>Eukaryota</taxon>
        <taxon>Fungi</taxon>
        <taxon>Dikarya</taxon>
        <taxon>Ascomycota</taxon>
        <taxon>Pezizomycotina</taxon>
        <taxon>Sordariomycetes</taxon>
        <taxon>Hypocreomycetidae</taxon>
        <taxon>Hypocreales</taxon>
        <taxon>Ophiocordycipitaceae</taxon>
        <taxon>Purpureocillium</taxon>
    </lineage>
</organism>
<evidence type="ECO:0000313" key="7">
    <source>
        <dbReference type="EMBL" id="PWI66835.1"/>
    </source>
</evidence>
<dbReference type="PROSITE" id="PS50082">
    <property type="entry name" value="WD_REPEATS_2"/>
    <property type="match status" value="1"/>
</dbReference>
<feature type="transmembrane region" description="Helical" evidence="5">
    <location>
        <begin position="1818"/>
        <end position="1839"/>
    </location>
</feature>
<feature type="transmembrane region" description="Helical" evidence="5">
    <location>
        <begin position="2235"/>
        <end position="2256"/>
    </location>
</feature>
<dbReference type="GO" id="GO:0016020">
    <property type="term" value="C:membrane"/>
    <property type="evidence" value="ECO:0007669"/>
    <property type="project" value="UniProtKB-SubCell"/>
</dbReference>
<dbReference type="Proteomes" id="UP000245956">
    <property type="component" value="Unassembled WGS sequence"/>
</dbReference>
<dbReference type="PRINTS" id="PR01036">
    <property type="entry name" value="TCRTETB"/>
</dbReference>
<feature type="domain" description="Major facilitator superfamily (MFS) profile" evidence="6">
    <location>
        <begin position="1785"/>
        <end position="2260"/>
    </location>
</feature>
<dbReference type="EMBL" id="LCWV01000022">
    <property type="protein sequence ID" value="PWI66835.1"/>
    <property type="molecule type" value="Genomic_DNA"/>
</dbReference>
<dbReference type="InterPro" id="IPR029058">
    <property type="entry name" value="AB_hydrolase_fold"/>
</dbReference>
<dbReference type="Gene3D" id="1.20.1720.10">
    <property type="entry name" value="Multidrug resistance protein D"/>
    <property type="match status" value="1"/>
</dbReference>
<dbReference type="Pfam" id="PF24883">
    <property type="entry name" value="NPHP3_N"/>
    <property type="match status" value="1"/>
</dbReference>